<dbReference type="GO" id="GO:0003824">
    <property type="term" value="F:catalytic activity"/>
    <property type="evidence" value="ECO:0007669"/>
    <property type="project" value="UniProtKB-ARBA"/>
</dbReference>
<evidence type="ECO:0000313" key="4">
    <source>
        <dbReference type="Proteomes" id="UP000325273"/>
    </source>
</evidence>
<keyword evidence="4" id="KW-1185">Reference proteome</keyword>
<evidence type="ECO:0000259" key="2">
    <source>
        <dbReference type="Pfam" id="PF00294"/>
    </source>
</evidence>
<name>A0A5B0GJL0_9BURK</name>
<reference evidence="3 4" key="1">
    <citation type="submission" date="2019-08" db="EMBL/GenBank/DDBJ databases">
        <title>Paraburkholderia sp. DCY113.</title>
        <authorList>
            <person name="Kang J."/>
        </authorList>
    </citation>
    <scope>NUCLEOTIDE SEQUENCE [LARGE SCALE GENOMIC DNA]</scope>
    <source>
        <strain evidence="3 4">DCY113</strain>
    </source>
</reference>
<proteinExistence type="predicted"/>
<dbReference type="AlphaFoldDB" id="A0A5B0GJL0"/>
<feature type="region of interest" description="Disordered" evidence="1">
    <location>
        <begin position="1"/>
        <end position="25"/>
    </location>
</feature>
<dbReference type="Proteomes" id="UP000325273">
    <property type="component" value="Unassembled WGS sequence"/>
</dbReference>
<gene>
    <name evidence="3" type="ORF">FVF58_36120</name>
</gene>
<dbReference type="InterPro" id="IPR011611">
    <property type="entry name" value="PfkB_dom"/>
</dbReference>
<dbReference type="Pfam" id="PF00294">
    <property type="entry name" value="PfkB"/>
    <property type="match status" value="1"/>
</dbReference>
<evidence type="ECO:0000313" key="3">
    <source>
        <dbReference type="EMBL" id="KAA1003482.1"/>
    </source>
</evidence>
<dbReference type="Gene3D" id="3.40.1190.20">
    <property type="match status" value="1"/>
</dbReference>
<dbReference type="InterPro" id="IPR029056">
    <property type="entry name" value="Ribokinase-like"/>
</dbReference>
<accession>A0A5B0GJL0</accession>
<protein>
    <recommendedName>
        <fullName evidence="2">Carbohydrate kinase PfkB domain-containing protein</fullName>
    </recommendedName>
</protein>
<dbReference type="EMBL" id="VTUZ01000035">
    <property type="protein sequence ID" value="KAA1003482.1"/>
    <property type="molecule type" value="Genomic_DNA"/>
</dbReference>
<comment type="caution">
    <text evidence="3">The sequence shown here is derived from an EMBL/GenBank/DDBJ whole genome shotgun (WGS) entry which is preliminary data.</text>
</comment>
<evidence type="ECO:0000256" key="1">
    <source>
        <dbReference type="SAM" id="MobiDB-lite"/>
    </source>
</evidence>
<dbReference type="SUPFAM" id="SSF53613">
    <property type="entry name" value="Ribokinase-like"/>
    <property type="match status" value="1"/>
</dbReference>
<feature type="domain" description="Carbohydrate kinase PfkB" evidence="2">
    <location>
        <begin position="15"/>
        <end position="69"/>
    </location>
</feature>
<organism evidence="3 4">
    <name type="scientific">Paraburkholderia panacisoli</name>
    <dbReference type="NCBI Taxonomy" id="2603818"/>
    <lineage>
        <taxon>Bacteria</taxon>
        <taxon>Pseudomonadati</taxon>
        <taxon>Pseudomonadota</taxon>
        <taxon>Betaproteobacteria</taxon>
        <taxon>Burkholderiales</taxon>
        <taxon>Burkholderiaceae</taxon>
        <taxon>Paraburkholderia</taxon>
    </lineage>
</organism>
<sequence>MTNVSSDSRWRRPVSSSTTPRDTVGCGDACVGAWMASMLSRPDAPPTSHLRFSAACAAVVCAQQGAYAPTMDEVTALAGL</sequence>